<evidence type="ECO:0000256" key="1">
    <source>
        <dbReference type="SAM" id="MobiDB-lite"/>
    </source>
</evidence>
<sequence>MDSDDKEEPIGREYWDRLPGPDGFVTALFYRNTAAGGQTAEDKAASHVPSTLSPRGTPESISPGSCYNFRDEIGEGDADGEEDEDLDRRSADSGEDEKSDEERGEGKENPEEICEEGKREEEGNGGQRAEEKGLRDRVLSQSRVKTPDPSHVAGGMLLNKLQFLFGTGKKGRTLSRRKGNTDGSKA</sequence>
<organism evidence="2 3">
    <name type="scientific">Pleurodeles waltl</name>
    <name type="common">Iberian ribbed newt</name>
    <dbReference type="NCBI Taxonomy" id="8319"/>
    <lineage>
        <taxon>Eukaryota</taxon>
        <taxon>Metazoa</taxon>
        <taxon>Chordata</taxon>
        <taxon>Craniata</taxon>
        <taxon>Vertebrata</taxon>
        <taxon>Euteleostomi</taxon>
        <taxon>Amphibia</taxon>
        <taxon>Batrachia</taxon>
        <taxon>Caudata</taxon>
        <taxon>Salamandroidea</taxon>
        <taxon>Salamandridae</taxon>
        <taxon>Pleurodelinae</taxon>
        <taxon>Pleurodeles</taxon>
    </lineage>
</organism>
<feature type="compositionally biased region" description="Basic and acidic residues" evidence="1">
    <location>
        <begin position="100"/>
        <end position="138"/>
    </location>
</feature>
<protein>
    <submittedName>
        <fullName evidence="2">Uncharacterized protein</fullName>
    </submittedName>
</protein>
<feature type="compositionally biased region" description="Acidic residues" evidence="1">
    <location>
        <begin position="74"/>
        <end position="85"/>
    </location>
</feature>
<gene>
    <name evidence="2" type="ORF">NDU88_007125</name>
</gene>
<comment type="caution">
    <text evidence="2">The sequence shown here is derived from an EMBL/GenBank/DDBJ whole genome shotgun (WGS) entry which is preliminary data.</text>
</comment>
<dbReference type="AlphaFoldDB" id="A0AAV7MF30"/>
<feature type="region of interest" description="Disordered" evidence="1">
    <location>
        <begin position="36"/>
        <end position="153"/>
    </location>
</feature>
<evidence type="ECO:0000313" key="3">
    <source>
        <dbReference type="Proteomes" id="UP001066276"/>
    </source>
</evidence>
<keyword evidence="3" id="KW-1185">Reference proteome</keyword>
<feature type="region of interest" description="Disordered" evidence="1">
    <location>
        <begin position="1"/>
        <end position="23"/>
    </location>
</feature>
<dbReference type="Proteomes" id="UP001066276">
    <property type="component" value="Chromosome 10"/>
</dbReference>
<name>A0AAV7MF30_PLEWA</name>
<evidence type="ECO:0000313" key="2">
    <source>
        <dbReference type="EMBL" id="KAJ1102067.1"/>
    </source>
</evidence>
<feature type="compositionally biased region" description="Polar residues" evidence="1">
    <location>
        <begin position="48"/>
        <end position="65"/>
    </location>
</feature>
<dbReference type="EMBL" id="JANPWB010000014">
    <property type="protein sequence ID" value="KAJ1102067.1"/>
    <property type="molecule type" value="Genomic_DNA"/>
</dbReference>
<proteinExistence type="predicted"/>
<reference evidence="2" key="1">
    <citation type="journal article" date="2022" name="bioRxiv">
        <title>Sequencing and chromosome-scale assembly of the giantPleurodeles waltlgenome.</title>
        <authorList>
            <person name="Brown T."/>
            <person name="Elewa A."/>
            <person name="Iarovenko S."/>
            <person name="Subramanian E."/>
            <person name="Araus A.J."/>
            <person name="Petzold A."/>
            <person name="Susuki M."/>
            <person name="Suzuki K.-i.T."/>
            <person name="Hayashi T."/>
            <person name="Toyoda A."/>
            <person name="Oliveira C."/>
            <person name="Osipova E."/>
            <person name="Leigh N.D."/>
            <person name="Simon A."/>
            <person name="Yun M.H."/>
        </authorList>
    </citation>
    <scope>NUCLEOTIDE SEQUENCE</scope>
    <source>
        <strain evidence="2">20211129_DDA</strain>
        <tissue evidence="2">Liver</tissue>
    </source>
</reference>
<accession>A0AAV7MF30</accession>